<gene>
    <name evidence="3" type="ORF">F906_02885</name>
</gene>
<comment type="caution">
    <text evidence="3">The sequence shown here is derived from an EMBL/GenBank/DDBJ whole genome shotgun (WGS) entry which is preliminary data.</text>
</comment>
<evidence type="ECO:0000259" key="2">
    <source>
        <dbReference type="Pfam" id="PF05229"/>
    </source>
</evidence>
<dbReference type="EMBL" id="APRJ01000019">
    <property type="protein sequence ID" value="ENW85097.1"/>
    <property type="molecule type" value="Genomic_DNA"/>
</dbReference>
<reference evidence="3 4" key="1">
    <citation type="submission" date="2013-02" db="EMBL/GenBank/DDBJ databases">
        <title>The Genome Sequence of Acinetobacter sp. NIPH 713.</title>
        <authorList>
            <consortium name="The Broad Institute Genome Sequencing Platform"/>
            <consortium name="The Broad Institute Genome Sequencing Center for Infectious Disease"/>
            <person name="Cerqueira G."/>
            <person name="Feldgarden M."/>
            <person name="Courvalin P."/>
            <person name="Perichon B."/>
            <person name="Grillot-Courvalin C."/>
            <person name="Clermont D."/>
            <person name="Rocha E."/>
            <person name="Yoon E.-J."/>
            <person name="Nemec A."/>
            <person name="Walker B."/>
            <person name="Young S.K."/>
            <person name="Zeng Q."/>
            <person name="Gargeya S."/>
            <person name="Fitzgerald M."/>
            <person name="Haas B."/>
            <person name="Abouelleil A."/>
            <person name="Alvarado L."/>
            <person name="Arachchi H.M."/>
            <person name="Berlin A.M."/>
            <person name="Chapman S.B."/>
            <person name="Dewar J."/>
            <person name="Goldberg J."/>
            <person name="Griggs A."/>
            <person name="Gujja S."/>
            <person name="Hansen M."/>
            <person name="Howarth C."/>
            <person name="Imamovic A."/>
            <person name="Larimer J."/>
            <person name="McCowan C."/>
            <person name="Murphy C."/>
            <person name="Neiman D."/>
            <person name="Pearson M."/>
            <person name="Priest M."/>
            <person name="Roberts A."/>
            <person name="Saif S."/>
            <person name="Shea T."/>
            <person name="Sisk P."/>
            <person name="Sykes S."/>
            <person name="Wortman J."/>
            <person name="Nusbaum C."/>
            <person name="Birren B."/>
        </authorList>
    </citation>
    <scope>NUCLEOTIDE SEQUENCE [LARGE SCALE GENOMIC DNA]</scope>
    <source>
        <strain evidence="3 4">NIPH 713</strain>
    </source>
</reference>
<dbReference type="SMART" id="SM00972">
    <property type="entry name" value="SCPU"/>
    <property type="match status" value="1"/>
</dbReference>
<dbReference type="InterPro" id="IPR053167">
    <property type="entry name" value="Spore_coat_component"/>
</dbReference>
<dbReference type="Pfam" id="PF05229">
    <property type="entry name" value="SCPU"/>
    <property type="match status" value="1"/>
</dbReference>
<sequence length="171" mass="17640">MKKLSYFPLTVAILLSSNAMADTATGTLTVKATVQKSCAVNTPASGNASNAVIDFGTITSLSNNVDGSTEATGGAKLTVLCTNTTPWNVAFNTGTNPDGTQRRMAGGTTEFIPYNLYSDATRTTAINAGNAYSGTGNGQVQAYNIYGRIPAGTTLPSPGAYIDTVVMTVTY</sequence>
<evidence type="ECO:0000256" key="1">
    <source>
        <dbReference type="SAM" id="SignalP"/>
    </source>
</evidence>
<evidence type="ECO:0000313" key="3">
    <source>
        <dbReference type="EMBL" id="ENW85097.1"/>
    </source>
</evidence>
<dbReference type="HOGENOM" id="CLU_103262_1_1_6"/>
<accession>N9KM32</accession>
<name>N9KM32_9GAMM</name>
<dbReference type="AlphaFoldDB" id="N9KM32"/>
<dbReference type="RefSeq" id="WP_005167192.1">
    <property type="nucleotide sequence ID" value="NZ_KB850028.1"/>
</dbReference>
<dbReference type="OrthoDB" id="8588792at2"/>
<keyword evidence="4" id="KW-1185">Reference proteome</keyword>
<feature type="chain" id="PRO_5004145116" description="Spore coat protein U/FanG domain-containing protein" evidence="1">
    <location>
        <begin position="22"/>
        <end position="171"/>
    </location>
</feature>
<dbReference type="Proteomes" id="UP000023774">
    <property type="component" value="Unassembled WGS sequence"/>
</dbReference>
<organism evidence="3 4">
    <name type="scientific">Acinetobacter pseudolwoffii</name>
    <dbReference type="NCBI Taxonomy" id="2053287"/>
    <lineage>
        <taxon>Bacteria</taxon>
        <taxon>Pseudomonadati</taxon>
        <taxon>Pseudomonadota</taxon>
        <taxon>Gammaproteobacteria</taxon>
        <taxon>Moraxellales</taxon>
        <taxon>Moraxellaceae</taxon>
        <taxon>Acinetobacter</taxon>
    </lineage>
</organism>
<protein>
    <recommendedName>
        <fullName evidence="2">Spore coat protein U/FanG domain-containing protein</fullName>
    </recommendedName>
</protein>
<dbReference type="PANTHER" id="PTHR37089">
    <property type="entry name" value="PROTEIN U-RELATED"/>
    <property type="match status" value="1"/>
</dbReference>
<proteinExistence type="predicted"/>
<dbReference type="PATRIC" id="fig|1217709.3.peg.2797"/>
<dbReference type="InterPro" id="IPR007893">
    <property type="entry name" value="Spore_coat_U/FanG"/>
</dbReference>
<feature type="domain" description="Spore coat protein U/FanG" evidence="2">
    <location>
        <begin position="24"/>
        <end position="168"/>
    </location>
</feature>
<keyword evidence="1" id="KW-0732">Signal</keyword>
<evidence type="ECO:0000313" key="4">
    <source>
        <dbReference type="Proteomes" id="UP000023774"/>
    </source>
</evidence>
<feature type="signal peptide" evidence="1">
    <location>
        <begin position="1"/>
        <end position="21"/>
    </location>
</feature>